<dbReference type="HAMAP" id="MF_00409">
    <property type="entry name" value="LpxK"/>
    <property type="match status" value="1"/>
</dbReference>
<comment type="caution">
    <text evidence="13">Lacks conserved residue(s) required for the propagation of feature annotation.</text>
</comment>
<dbReference type="OrthoDB" id="9766423at2"/>
<dbReference type="GO" id="GO:0009245">
    <property type="term" value="P:lipid A biosynthetic process"/>
    <property type="evidence" value="ECO:0007669"/>
    <property type="project" value="UniProtKB-UniRule"/>
</dbReference>
<accession>A0A399R8Y2</accession>
<keyword evidence="15" id="KW-1185">Reference proteome</keyword>
<dbReference type="EC" id="2.7.1.130" evidence="3 13"/>
<sequence>MRPPRFWDRDVDPRSREAAPLTRLLLTPLAMLYAGVTERRIAKTQPLRLSIPVICVGNLTAGGTGKSPVAAGLRDMLKARYPGTRIATLSRGYGGALKGPLKVDVSTHTASDVGDEPLMLACSGEAWIGAYRAAAGQAMEADGVDLIIMDDGHQNPSLHKDVSLIVVDSEAGFGNGYVIPKGPLREPVAAGLARADAVIVTGPGGIPEELSGTALPVIRATIQPTAPLQKQAYVAFAGIGRPEKFFDTLEACGSKPLDAVPFPDHHTYSDSDVRYLNELAKQYDAQLITTEKDFVRLREDQRSGIVTLPIRAEFGDRSALDRVLAPVADRMAR</sequence>
<comment type="caution">
    <text evidence="14">The sequence shown here is derived from an EMBL/GenBank/DDBJ whole genome shotgun (WGS) entry which is preliminary data.</text>
</comment>
<dbReference type="InterPro" id="IPR003758">
    <property type="entry name" value="LpxK"/>
</dbReference>
<keyword evidence="7 13" id="KW-0808">Transferase</keyword>
<dbReference type="Proteomes" id="UP000266385">
    <property type="component" value="Unassembled WGS sequence"/>
</dbReference>
<evidence type="ECO:0000256" key="1">
    <source>
        <dbReference type="ARBA" id="ARBA00002274"/>
    </source>
</evidence>
<evidence type="ECO:0000313" key="14">
    <source>
        <dbReference type="EMBL" id="RIJ28026.1"/>
    </source>
</evidence>
<name>A0A399R8Y2_9PROT</name>
<dbReference type="GO" id="GO:0009244">
    <property type="term" value="P:lipopolysaccharide core region biosynthetic process"/>
    <property type="evidence" value="ECO:0007669"/>
    <property type="project" value="TreeGrafter"/>
</dbReference>
<dbReference type="GO" id="GO:0009029">
    <property type="term" value="F:lipid-A 4'-kinase activity"/>
    <property type="evidence" value="ECO:0007669"/>
    <property type="project" value="UniProtKB-UniRule"/>
</dbReference>
<dbReference type="UniPathway" id="UPA00359">
    <property type="reaction ID" value="UER00482"/>
</dbReference>
<evidence type="ECO:0000313" key="15">
    <source>
        <dbReference type="Proteomes" id="UP000266385"/>
    </source>
</evidence>
<evidence type="ECO:0000256" key="12">
    <source>
        <dbReference type="ARBA" id="ARBA00029757"/>
    </source>
</evidence>
<proteinExistence type="inferred from homology"/>
<evidence type="ECO:0000256" key="11">
    <source>
        <dbReference type="ARBA" id="ARBA00023098"/>
    </source>
</evidence>
<evidence type="ECO:0000256" key="3">
    <source>
        <dbReference type="ARBA" id="ARBA00012071"/>
    </source>
</evidence>
<gene>
    <name evidence="13 14" type="primary">lpxK</name>
    <name evidence="14" type="ORF">D1223_11435</name>
</gene>
<comment type="similarity">
    <text evidence="13">Belongs to the LpxK family.</text>
</comment>
<dbReference type="GO" id="GO:0005524">
    <property type="term" value="F:ATP binding"/>
    <property type="evidence" value="ECO:0007669"/>
    <property type="project" value="UniProtKB-UniRule"/>
</dbReference>
<evidence type="ECO:0000256" key="10">
    <source>
        <dbReference type="ARBA" id="ARBA00022840"/>
    </source>
</evidence>
<keyword evidence="10 13" id="KW-0067">ATP-binding</keyword>
<evidence type="ECO:0000256" key="9">
    <source>
        <dbReference type="ARBA" id="ARBA00022777"/>
    </source>
</evidence>
<dbReference type="InterPro" id="IPR027417">
    <property type="entry name" value="P-loop_NTPase"/>
</dbReference>
<dbReference type="NCBIfam" id="TIGR00682">
    <property type="entry name" value="lpxK"/>
    <property type="match status" value="1"/>
</dbReference>
<dbReference type="PANTHER" id="PTHR42724:SF1">
    <property type="entry name" value="TETRAACYLDISACCHARIDE 4'-KINASE, MITOCHONDRIAL-RELATED"/>
    <property type="match status" value="1"/>
</dbReference>
<dbReference type="AlphaFoldDB" id="A0A399R8Y2"/>
<keyword evidence="11 13" id="KW-0443">Lipid metabolism</keyword>
<dbReference type="PANTHER" id="PTHR42724">
    <property type="entry name" value="TETRAACYLDISACCHARIDE 4'-KINASE"/>
    <property type="match status" value="1"/>
</dbReference>
<evidence type="ECO:0000256" key="4">
    <source>
        <dbReference type="ARBA" id="ARBA00016436"/>
    </source>
</evidence>
<comment type="function">
    <text evidence="1 13">Transfers the gamma-phosphate of ATP to the 4'-position of a tetraacyldisaccharide 1-phosphate intermediate (termed DS-1-P) to form tetraacyldisaccharide 1,4'-bis-phosphate (lipid IVA).</text>
</comment>
<protein>
    <recommendedName>
        <fullName evidence="4 13">Tetraacyldisaccharide 4'-kinase</fullName>
        <ecNumber evidence="3 13">2.7.1.130</ecNumber>
    </recommendedName>
    <alternativeName>
        <fullName evidence="12 13">Lipid A 4'-kinase</fullName>
    </alternativeName>
</protein>
<dbReference type="Pfam" id="PF02606">
    <property type="entry name" value="LpxK"/>
    <property type="match status" value="1"/>
</dbReference>
<evidence type="ECO:0000256" key="6">
    <source>
        <dbReference type="ARBA" id="ARBA00022556"/>
    </source>
</evidence>
<dbReference type="EMBL" id="QWFX01000013">
    <property type="protein sequence ID" value="RIJ28026.1"/>
    <property type="molecule type" value="Genomic_DNA"/>
</dbReference>
<dbReference type="SUPFAM" id="SSF52540">
    <property type="entry name" value="P-loop containing nucleoside triphosphate hydrolases"/>
    <property type="match status" value="1"/>
</dbReference>
<evidence type="ECO:0000256" key="2">
    <source>
        <dbReference type="ARBA" id="ARBA00004870"/>
    </source>
</evidence>
<reference evidence="14 15" key="1">
    <citation type="submission" date="2018-08" db="EMBL/GenBank/DDBJ databases">
        <title>Henriciella mobilis sp. nov., isolated from seawater.</title>
        <authorList>
            <person name="Cheng H."/>
            <person name="Wu Y.-H."/>
            <person name="Xu X.-W."/>
            <person name="Guo L.-L."/>
        </authorList>
    </citation>
    <scope>NUCLEOTIDE SEQUENCE [LARGE SCALE GENOMIC DNA]</scope>
    <source>
        <strain evidence="14 15">JN25</strain>
    </source>
</reference>
<keyword evidence="9 13" id="KW-0418">Kinase</keyword>
<keyword evidence="5 13" id="KW-0444">Lipid biosynthesis</keyword>
<evidence type="ECO:0000256" key="5">
    <source>
        <dbReference type="ARBA" id="ARBA00022516"/>
    </source>
</evidence>
<comment type="catalytic activity">
    <reaction evidence="13">
        <text>a lipid A disaccharide + ATP = a lipid IVA + ADP + H(+)</text>
        <dbReference type="Rhea" id="RHEA:67840"/>
        <dbReference type="ChEBI" id="CHEBI:15378"/>
        <dbReference type="ChEBI" id="CHEBI:30616"/>
        <dbReference type="ChEBI" id="CHEBI:176343"/>
        <dbReference type="ChEBI" id="CHEBI:176425"/>
        <dbReference type="ChEBI" id="CHEBI:456216"/>
        <dbReference type="EC" id="2.7.1.130"/>
    </reaction>
</comment>
<organism evidence="14 15">
    <name type="scientific">Henriciella mobilis</name>
    <dbReference type="NCBI Taxonomy" id="2305467"/>
    <lineage>
        <taxon>Bacteria</taxon>
        <taxon>Pseudomonadati</taxon>
        <taxon>Pseudomonadota</taxon>
        <taxon>Alphaproteobacteria</taxon>
        <taxon>Hyphomonadales</taxon>
        <taxon>Hyphomonadaceae</taxon>
        <taxon>Henriciella</taxon>
    </lineage>
</organism>
<dbReference type="RefSeq" id="WP_119376562.1">
    <property type="nucleotide sequence ID" value="NZ_QWFX01000013.1"/>
</dbReference>
<evidence type="ECO:0000256" key="13">
    <source>
        <dbReference type="HAMAP-Rule" id="MF_00409"/>
    </source>
</evidence>
<keyword evidence="8 13" id="KW-0547">Nucleotide-binding</keyword>
<comment type="pathway">
    <text evidence="2 13">Glycolipid biosynthesis; lipid IV(A) biosynthesis; lipid IV(A) from (3R)-3-hydroxytetradecanoyl-[acyl-carrier-protein] and UDP-N-acetyl-alpha-D-glucosamine: step 6/6.</text>
</comment>
<dbReference type="GO" id="GO:0005886">
    <property type="term" value="C:plasma membrane"/>
    <property type="evidence" value="ECO:0007669"/>
    <property type="project" value="TreeGrafter"/>
</dbReference>
<evidence type="ECO:0000256" key="7">
    <source>
        <dbReference type="ARBA" id="ARBA00022679"/>
    </source>
</evidence>
<keyword evidence="6 13" id="KW-0441">Lipid A biosynthesis</keyword>
<evidence type="ECO:0000256" key="8">
    <source>
        <dbReference type="ARBA" id="ARBA00022741"/>
    </source>
</evidence>